<feature type="repeat" description="TPR" evidence="6">
    <location>
        <begin position="411"/>
        <end position="444"/>
    </location>
</feature>
<dbReference type="AlphaFoldDB" id="A7NRP0"/>
<dbReference type="InterPro" id="IPR036804">
    <property type="entry name" value="CheR_N_sf"/>
</dbReference>
<proteinExistence type="predicted"/>
<dbReference type="InterPro" id="IPR019734">
    <property type="entry name" value="TPR_rpt"/>
</dbReference>
<evidence type="ECO:0000256" key="3">
    <source>
        <dbReference type="ARBA" id="ARBA00022603"/>
    </source>
</evidence>
<sequence length="502" mass="56531">MRTNGMNMAHDLFVPPPVRLSPEAFDRLRTLLADYSGVYLDTAQQRVLEAGLAQRVAALGETLESYERHISAPAGRNELHRLAEMVVNHETFFFRNAPQMRALRETLLFELHRRKPPGEPIRIWSAGCATGEEAYSLAITVLETFGLALIRPVEIWATDLSELALEKARTGFYRGRSLNNVTPMLLNRYFVRHGDGFLVSDAVRALVRFEQLNLLETFPPTAYGVDAIFCQNVTIYFRPETRRSLIERFHRCLPVHGLLFLGFSETLWNVFDGFRSREVSGAYVYQKVNPPDRPTQHRSTSPRPSLPTETRRRSPSVVKVASTPSRKARPPVAATTAPTMEEDVGRVEQAQALIDAGRIDEAMDLLRSIHPNSSLAPRALVLVARVHADRGELDLAIAEARRALEIDALRSDAYLLIGTIYARQGQGNEAIQALERARYLDPDAALVSYHLALAYRQAGRQEQAMREFRSALSKLARHRSEDLIEGVEVGWLRTTCEQHLGM</sequence>
<dbReference type="EMBL" id="CP000804">
    <property type="protein sequence ID" value="ABU60236.1"/>
    <property type="molecule type" value="Genomic_DNA"/>
</dbReference>
<keyword evidence="4 9" id="KW-0808">Transferase</keyword>
<feature type="domain" description="CheR-type methyltransferase" evidence="8">
    <location>
        <begin position="13"/>
        <end position="290"/>
    </location>
</feature>
<dbReference type="InterPro" id="IPR022642">
    <property type="entry name" value="CheR_C"/>
</dbReference>
<dbReference type="PANTHER" id="PTHR24422:SF19">
    <property type="entry name" value="CHEMOTAXIS PROTEIN METHYLTRANSFERASE"/>
    <property type="match status" value="1"/>
</dbReference>
<evidence type="ECO:0000256" key="7">
    <source>
        <dbReference type="SAM" id="MobiDB-lite"/>
    </source>
</evidence>
<dbReference type="KEGG" id="rca:Rcas_4209"/>
<dbReference type="CDD" id="cd02440">
    <property type="entry name" value="AdoMet_MTases"/>
    <property type="match status" value="1"/>
</dbReference>
<evidence type="ECO:0000256" key="5">
    <source>
        <dbReference type="ARBA" id="ARBA00022691"/>
    </source>
</evidence>
<evidence type="ECO:0000313" key="10">
    <source>
        <dbReference type="Proteomes" id="UP000000263"/>
    </source>
</evidence>
<dbReference type="SMART" id="SM00138">
    <property type="entry name" value="MeTrc"/>
    <property type="match status" value="1"/>
</dbReference>
<dbReference type="EC" id="2.1.1.80" evidence="2"/>
<keyword evidence="10" id="KW-1185">Reference proteome</keyword>
<dbReference type="SUPFAM" id="SSF48452">
    <property type="entry name" value="TPR-like"/>
    <property type="match status" value="1"/>
</dbReference>
<evidence type="ECO:0000256" key="4">
    <source>
        <dbReference type="ARBA" id="ARBA00022679"/>
    </source>
</evidence>
<dbReference type="Pfam" id="PF13432">
    <property type="entry name" value="TPR_16"/>
    <property type="match status" value="2"/>
</dbReference>
<dbReference type="eggNOG" id="COG0457">
    <property type="taxonomic scope" value="Bacteria"/>
</dbReference>
<evidence type="ECO:0000256" key="1">
    <source>
        <dbReference type="ARBA" id="ARBA00001541"/>
    </source>
</evidence>
<protein>
    <recommendedName>
        <fullName evidence="2">protein-glutamate O-methyltransferase</fullName>
        <ecNumber evidence="2">2.1.1.80</ecNumber>
    </recommendedName>
</protein>
<dbReference type="SMART" id="SM00028">
    <property type="entry name" value="TPR"/>
    <property type="match status" value="3"/>
</dbReference>
<dbReference type="PANTHER" id="PTHR24422">
    <property type="entry name" value="CHEMOTAXIS PROTEIN METHYLTRANSFERASE"/>
    <property type="match status" value="1"/>
</dbReference>
<reference evidence="9 10" key="1">
    <citation type="submission" date="2007-08" db="EMBL/GenBank/DDBJ databases">
        <title>Complete sequence of Roseiflexus castenholzii DSM 13941.</title>
        <authorList>
            <consortium name="US DOE Joint Genome Institute"/>
            <person name="Copeland A."/>
            <person name="Lucas S."/>
            <person name="Lapidus A."/>
            <person name="Barry K."/>
            <person name="Glavina del Rio T."/>
            <person name="Dalin E."/>
            <person name="Tice H."/>
            <person name="Pitluck S."/>
            <person name="Thompson L.S."/>
            <person name="Brettin T."/>
            <person name="Bruce D."/>
            <person name="Detter J.C."/>
            <person name="Han C."/>
            <person name="Tapia R."/>
            <person name="Schmutz J."/>
            <person name="Larimer F."/>
            <person name="Land M."/>
            <person name="Hauser L."/>
            <person name="Kyrpides N."/>
            <person name="Mikhailova N."/>
            <person name="Bryant D.A."/>
            <person name="Hanada S."/>
            <person name="Tsukatani Y."/>
            <person name="Richardson P."/>
        </authorList>
    </citation>
    <scope>NUCLEOTIDE SEQUENCE [LARGE SCALE GENOMIC DNA]</scope>
    <source>
        <strain evidence="10">DSM 13941 / HLO8</strain>
    </source>
</reference>
<accession>A7NRP0</accession>
<dbReference type="STRING" id="383372.Rcas_4209"/>
<evidence type="ECO:0000256" key="2">
    <source>
        <dbReference type="ARBA" id="ARBA00012534"/>
    </source>
</evidence>
<gene>
    <name evidence="9" type="ordered locus">Rcas_4209</name>
</gene>
<dbReference type="InterPro" id="IPR000780">
    <property type="entry name" value="CheR_MeTrfase"/>
</dbReference>
<organism evidence="9 10">
    <name type="scientific">Roseiflexus castenholzii (strain DSM 13941 / HLO8)</name>
    <dbReference type="NCBI Taxonomy" id="383372"/>
    <lineage>
        <taxon>Bacteria</taxon>
        <taxon>Bacillati</taxon>
        <taxon>Chloroflexota</taxon>
        <taxon>Chloroflexia</taxon>
        <taxon>Chloroflexales</taxon>
        <taxon>Roseiflexineae</taxon>
        <taxon>Roseiflexaceae</taxon>
        <taxon>Roseiflexus</taxon>
    </lineage>
</organism>
<evidence type="ECO:0000313" key="9">
    <source>
        <dbReference type="EMBL" id="ABU60236.1"/>
    </source>
</evidence>
<dbReference type="eggNOG" id="COG1352">
    <property type="taxonomic scope" value="Bacteria"/>
</dbReference>
<keyword evidence="3 9" id="KW-0489">Methyltransferase</keyword>
<dbReference type="PROSITE" id="PS50293">
    <property type="entry name" value="TPR_REGION"/>
    <property type="match status" value="1"/>
</dbReference>
<comment type="catalytic activity">
    <reaction evidence="1">
        <text>L-glutamyl-[protein] + S-adenosyl-L-methionine = [protein]-L-glutamate 5-O-methyl ester + S-adenosyl-L-homocysteine</text>
        <dbReference type="Rhea" id="RHEA:24452"/>
        <dbReference type="Rhea" id="RHEA-COMP:10208"/>
        <dbReference type="Rhea" id="RHEA-COMP:10311"/>
        <dbReference type="ChEBI" id="CHEBI:29973"/>
        <dbReference type="ChEBI" id="CHEBI:57856"/>
        <dbReference type="ChEBI" id="CHEBI:59789"/>
        <dbReference type="ChEBI" id="CHEBI:82795"/>
        <dbReference type="EC" id="2.1.1.80"/>
    </reaction>
</comment>
<dbReference type="PROSITE" id="PS50005">
    <property type="entry name" value="TPR"/>
    <property type="match status" value="1"/>
</dbReference>
<dbReference type="Gene3D" id="1.10.155.10">
    <property type="entry name" value="Chemotaxis receptor methyltransferase CheR, N-terminal domain"/>
    <property type="match status" value="1"/>
</dbReference>
<dbReference type="Pfam" id="PF01739">
    <property type="entry name" value="CheR"/>
    <property type="match status" value="1"/>
</dbReference>
<dbReference type="SUPFAM" id="SSF53335">
    <property type="entry name" value="S-adenosyl-L-methionine-dependent methyltransferases"/>
    <property type="match status" value="1"/>
</dbReference>
<dbReference type="PRINTS" id="PR00996">
    <property type="entry name" value="CHERMTFRASE"/>
</dbReference>
<dbReference type="Gene3D" id="1.25.40.10">
    <property type="entry name" value="Tetratricopeptide repeat domain"/>
    <property type="match status" value="1"/>
</dbReference>
<dbReference type="Gene3D" id="3.40.50.150">
    <property type="entry name" value="Vaccinia Virus protein VP39"/>
    <property type="match status" value="1"/>
</dbReference>
<name>A7NRP0_ROSCS</name>
<keyword evidence="6" id="KW-0802">TPR repeat</keyword>
<dbReference type="HOGENOM" id="CLU_025854_4_1_0"/>
<dbReference type="GO" id="GO:0032259">
    <property type="term" value="P:methylation"/>
    <property type="evidence" value="ECO:0007669"/>
    <property type="project" value="UniProtKB-KW"/>
</dbReference>
<dbReference type="InterPro" id="IPR050903">
    <property type="entry name" value="Bact_Chemotaxis_MeTrfase"/>
</dbReference>
<evidence type="ECO:0000256" key="6">
    <source>
        <dbReference type="PROSITE-ProRule" id="PRU00339"/>
    </source>
</evidence>
<dbReference type="GO" id="GO:0008983">
    <property type="term" value="F:protein-glutamate O-methyltransferase activity"/>
    <property type="evidence" value="ECO:0007669"/>
    <property type="project" value="UniProtKB-EC"/>
</dbReference>
<feature type="region of interest" description="Disordered" evidence="7">
    <location>
        <begin position="287"/>
        <end position="338"/>
    </location>
</feature>
<dbReference type="PROSITE" id="PS50123">
    <property type="entry name" value="CHER"/>
    <property type="match status" value="1"/>
</dbReference>
<evidence type="ECO:0000259" key="8">
    <source>
        <dbReference type="PROSITE" id="PS50123"/>
    </source>
</evidence>
<keyword evidence="5" id="KW-0949">S-adenosyl-L-methionine</keyword>
<dbReference type="InterPro" id="IPR029063">
    <property type="entry name" value="SAM-dependent_MTases_sf"/>
</dbReference>
<dbReference type="Proteomes" id="UP000000263">
    <property type="component" value="Chromosome"/>
</dbReference>
<dbReference type="InterPro" id="IPR011990">
    <property type="entry name" value="TPR-like_helical_dom_sf"/>
</dbReference>